<dbReference type="InterPro" id="IPR025662">
    <property type="entry name" value="Sigma_54_int_dom_ATP-bd_1"/>
</dbReference>
<organism evidence="11 12">
    <name type="scientific">Acetonema longum DSM 6540</name>
    <dbReference type="NCBI Taxonomy" id="1009370"/>
    <lineage>
        <taxon>Bacteria</taxon>
        <taxon>Bacillati</taxon>
        <taxon>Bacillota</taxon>
        <taxon>Negativicutes</taxon>
        <taxon>Acetonemataceae</taxon>
        <taxon>Acetonema</taxon>
    </lineage>
</organism>
<dbReference type="PROSITE" id="PS00676">
    <property type="entry name" value="SIGMA54_INTERACT_2"/>
    <property type="match status" value="1"/>
</dbReference>
<protein>
    <submittedName>
        <fullName evidence="11">Sigma54 specific transcriptional regulator</fullName>
    </submittedName>
</protein>
<dbReference type="Gene3D" id="1.10.8.60">
    <property type="match status" value="1"/>
</dbReference>
<dbReference type="InterPro" id="IPR025943">
    <property type="entry name" value="Sigma_54_int_dom_ATP-bd_2"/>
</dbReference>
<keyword evidence="3" id="KW-0805">Transcription regulation</keyword>
<proteinExistence type="predicted"/>
<dbReference type="SUPFAM" id="SSF52540">
    <property type="entry name" value="P-loop containing nucleoside triphosphate hydrolases"/>
    <property type="match status" value="1"/>
</dbReference>
<evidence type="ECO:0000256" key="7">
    <source>
        <dbReference type="SAM" id="Coils"/>
    </source>
</evidence>
<dbReference type="AlphaFoldDB" id="F7NDR4"/>
<evidence type="ECO:0000313" key="12">
    <source>
        <dbReference type="Proteomes" id="UP000003240"/>
    </source>
</evidence>
<dbReference type="SUPFAM" id="SSF54631">
    <property type="entry name" value="CBS-domain pair"/>
    <property type="match status" value="1"/>
</dbReference>
<dbReference type="FunFam" id="3.40.50.300:FF:000006">
    <property type="entry name" value="DNA-binding transcriptional regulator NtrC"/>
    <property type="match status" value="1"/>
</dbReference>
<feature type="domain" description="PAS" evidence="9">
    <location>
        <begin position="124"/>
        <end position="168"/>
    </location>
</feature>
<dbReference type="Pfam" id="PF00571">
    <property type="entry name" value="CBS"/>
    <property type="match status" value="2"/>
</dbReference>
<keyword evidence="2" id="KW-0067">ATP-binding</keyword>
<dbReference type="InterPro" id="IPR000644">
    <property type="entry name" value="CBS_dom"/>
</dbReference>
<dbReference type="PROSITE" id="PS50112">
    <property type="entry name" value="PAS"/>
    <property type="match status" value="2"/>
</dbReference>
<sequence>MLVRNYMSTYPKTLGPDNTLKDAARLFFKYRLSGAPVITPAQEICGLITHRHLIGAITEDLPFSLPVSQVMTKNVITVTLDTPLEEARQIPVSHLPVVSDDRKLAGMLTPQDFLTAFYAQLHRANDEIQALVRSAHNGIVVINAFGIITTFNAAAAVLTGVPESAAIGAYIADVIPHTGLTRVLSTGKSETSQPITINGQALVSNRSPICEGSKIVGALAIIQDTSELVQAARQLNDTLQHAEVLENIFESLRQGIVVVDQNGVIIKVNRSYEEIFGIAREDLLNRPAQETIENTRLHVTAQTGVIELGNIQNYQGRQIIVNRVPLFNNGELSGAFGEILFKDISEISRLLDRLHRLERQVDSYKQQLKEVRVAEHTFDDIAGRSRVMVQVKNLAAKAALTDSNVLITGESGTGKELFAHAIHNASRRQGMPFVAINCAAIPAELLETELFGYDEGAFSGAKRGGKKGKFELADNGTIFLDEIGDMPLAMQAKLLRVLEERSFDRVGGTKTQPVDIRIMAATNKPLPQMIQEQTFRKDLYYRLNVISLALPPLREHREDLGELAEGLMAALCKKTGLPPKRLTPETMALFREYHWPGNVRELANLLEQLLVTIRGPLITPRHLPHLNWLSPRRRLAGMELIRKQAVCQVKPSRSGLPKP</sequence>
<keyword evidence="12" id="KW-1185">Reference proteome</keyword>
<evidence type="ECO:0000256" key="6">
    <source>
        <dbReference type="PROSITE-ProRule" id="PRU00703"/>
    </source>
</evidence>
<dbReference type="OrthoDB" id="9771372at2"/>
<dbReference type="InterPro" id="IPR003593">
    <property type="entry name" value="AAA+_ATPase"/>
</dbReference>
<keyword evidence="4" id="KW-0238">DNA-binding</keyword>
<feature type="coiled-coil region" evidence="7">
    <location>
        <begin position="347"/>
        <end position="374"/>
    </location>
</feature>
<keyword evidence="1" id="KW-0547">Nucleotide-binding</keyword>
<feature type="domain" description="CBS" evidence="10">
    <location>
        <begin position="71"/>
        <end position="127"/>
    </location>
</feature>
<dbReference type="GO" id="GO:0006355">
    <property type="term" value="P:regulation of DNA-templated transcription"/>
    <property type="evidence" value="ECO:0007669"/>
    <property type="project" value="InterPro"/>
</dbReference>
<dbReference type="Pfam" id="PF00989">
    <property type="entry name" value="PAS"/>
    <property type="match status" value="2"/>
</dbReference>
<dbReference type="Pfam" id="PF00158">
    <property type="entry name" value="Sigma54_activat"/>
    <property type="match status" value="1"/>
</dbReference>
<dbReference type="NCBIfam" id="TIGR00229">
    <property type="entry name" value="sensory_box"/>
    <property type="match status" value="1"/>
</dbReference>
<dbReference type="CDD" id="cd00009">
    <property type="entry name" value="AAA"/>
    <property type="match status" value="1"/>
</dbReference>
<dbReference type="InterPro" id="IPR025944">
    <property type="entry name" value="Sigma_54_int_dom_CS"/>
</dbReference>
<dbReference type="GO" id="GO:0005524">
    <property type="term" value="F:ATP binding"/>
    <property type="evidence" value="ECO:0007669"/>
    <property type="project" value="UniProtKB-KW"/>
</dbReference>
<dbReference type="SMART" id="SM00116">
    <property type="entry name" value="CBS"/>
    <property type="match status" value="2"/>
</dbReference>
<dbReference type="InterPro" id="IPR000014">
    <property type="entry name" value="PAS"/>
</dbReference>
<dbReference type="RefSeq" id="WP_004091777.1">
    <property type="nucleotide sequence ID" value="NZ_AFGF01000010.1"/>
</dbReference>
<dbReference type="eggNOG" id="COG3829">
    <property type="taxonomic scope" value="Bacteria"/>
</dbReference>
<keyword evidence="6" id="KW-0129">CBS domain</keyword>
<evidence type="ECO:0000256" key="3">
    <source>
        <dbReference type="ARBA" id="ARBA00023015"/>
    </source>
</evidence>
<feature type="domain" description="CBS" evidence="10">
    <location>
        <begin position="7"/>
        <end position="63"/>
    </location>
</feature>
<evidence type="ECO:0000259" key="9">
    <source>
        <dbReference type="PROSITE" id="PS50112"/>
    </source>
</evidence>
<feature type="domain" description="PAS" evidence="9">
    <location>
        <begin position="241"/>
        <end position="286"/>
    </location>
</feature>
<evidence type="ECO:0000259" key="10">
    <source>
        <dbReference type="PROSITE" id="PS51371"/>
    </source>
</evidence>
<evidence type="ECO:0000256" key="2">
    <source>
        <dbReference type="ARBA" id="ARBA00022840"/>
    </source>
</evidence>
<dbReference type="EMBL" id="AFGF01000010">
    <property type="protein sequence ID" value="EGO65833.1"/>
    <property type="molecule type" value="Genomic_DNA"/>
</dbReference>
<dbReference type="InterPro" id="IPR013767">
    <property type="entry name" value="PAS_fold"/>
</dbReference>
<dbReference type="PROSITE" id="PS00675">
    <property type="entry name" value="SIGMA54_INTERACT_1"/>
    <property type="match status" value="1"/>
</dbReference>
<dbReference type="PANTHER" id="PTHR32071">
    <property type="entry name" value="TRANSCRIPTIONAL REGULATORY PROTEIN"/>
    <property type="match status" value="1"/>
</dbReference>
<evidence type="ECO:0000256" key="4">
    <source>
        <dbReference type="ARBA" id="ARBA00023125"/>
    </source>
</evidence>
<gene>
    <name evidence="11" type="ORF">ALO_00855</name>
</gene>
<feature type="domain" description="Sigma-54 factor interaction" evidence="8">
    <location>
        <begin position="381"/>
        <end position="611"/>
    </location>
</feature>
<dbReference type="STRING" id="1009370.ALO_00855"/>
<dbReference type="InterPro" id="IPR002078">
    <property type="entry name" value="Sigma_54_int"/>
</dbReference>
<reference evidence="11 12" key="1">
    <citation type="journal article" date="2011" name="EMBO J.">
        <title>Structural diversity of bacterial flagellar motors.</title>
        <authorList>
            <person name="Chen S."/>
            <person name="Beeby M."/>
            <person name="Murphy G.E."/>
            <person name="Leadbetter J.R."/>
            <person name="Hendrixson D.R."/>
            <person name="Briegel A."/>
            <person name="Li Z."/>
            <person name="Shi J."/>
            <person name="Tocheva E.I."/>
            <person name="Muller A."/>
            <person name="Dobro M.J."/>
            <person name="Jensen G.J."/>
        </authorList>
    </citation>
    <scope>NUCLEOTIDE SEQUENCE [LARGE SCALE GENOMIC DNA]</scope>
    <source>
        <strain evidence="11 12">DSM 6540</strain>
    </source>
</reference>
<dbReference type="PANTHER" id="PTHR32071:SF99">
    <property type="entry name" value="TRANSCRIPTIONAL REGULATORY PROTEIN"/>
    <property type="match status" value="1"/>
</dbReference>
<dbReference type="SMART" id="SM00382">
    <property type="entry name" value="AAA"/>
    <property type="match status" value="1"/>
</dbReference>
<dbReference type="Gene3D" id="3.40.50.300">
    <property type="entry name" value="P-loop containing nucleotide triphosphate hydrolases"/>
    <property type="match status" value="1"/>
</dbReference>
<dbReference type="InterPro" id="IPR035965">
    <property type="entry name" value="PAS-like_dom_sf"/>
</dbReference>
<dbReference type="PROSITE" id="PS00688">
    <property type="entry name" value="SIGMA54_INTERACT_3"/>
    <property type="match status" value="1"/>
</dbReference>
<dbReference type="GO" id="GO:0003677">
    <property type="term" value="F:DNA binding"/>
    <property type="evidence" value="ECO:0007669"/>
    <property type="project" value="UniProtKB-KW"/>
</dbReference>
<dbReference type="PROSITE" id="PS50045">
    <property type="entry name" value="SIGMA54_INTERACT_4"/>
    <property type="match status" value="1"/>
</dbReference>
<accession>F7NDR4</accession>
<dbReference type="CDD" id="cd00130">
    <property type="entry name" value="PAS"/>
    <property type="match status" value="2"/>
</dbReference>
<dbReference type="InterPro" id="IPR027417">
    <property type="entry name" value="P-loop_NTPase"/>
</dbReference>
<dbReference type="SUPFAM" id="SSF55785">
    <property type="entry name" value="PYP-like sensor domain (PAS domain)"/>
    <property type="match status" value="2"/>
</dbReference>
<dbReference type="Pfam" id="PF25601">
    <property type="entry name" value="AAA_lid_14"/>
    <property type="match status" value="1"/>
</dbReference>
<dbReference type="SMART" id="SM00091">
    <property type="entry name" value="PAS"/>
    <property type="match status" value="2"/>
</dbReference>
<comment type="caution">
    <text evidence="11">The sequence shown here is derived from an EMBL/GenBank/DDBJ whole genome shotgun (WGS) entry which is preliminary data.</text>
</comment>
<dbReference type="Gene3D" id="3.30.450.20">
    <property type="entry name" value="PAS domain"/>
    <property type="match status" value="2"/>
</dbReference>
<name>F7NDR4_9FIRM</name>
<dbReference type="InterPro" id="IPR058031">
    <property type="entry name" value="AAA_lid_NorR"/>
</dbReference>
<dbReference type="InterPro" id="IPR046342">
    <property type="entry name" value="CBS_dom_sf"/>
</dbReference>
<keyword evidence="5" id="KW-0804">Transcription</keyword>
<evidence type="ECO:0000256" key="1">
    <source>
        <dbReference type="ARBA" id="ARBA00022741"/>
    </source>
</evidence>
<dbReference type="Gene3D" id="3.10.580.10">
    <property type="entry name" value="CBS-domain"/>
    <property type="match status" value="1"/>
</dbReference>
<keyword evidence="7" id="KW-0175">Coiled coil</keyword>
<evidence type="ECO:0000313" key="11">
    <source>
        <dbReference type="EMBL" id="EGO65833.1"/>
    </source>
</evidence>
<evidence type="ECO:0000259" key="8">
    <source>
        <dbReference type="PROSITE" id="PS50045"/>
    </source>
</evidence>
<evidence type="ECO:0000256" key="5">
    <source>
        <dbReference type="ARBA" id="ARBA00023163"/>
    </source>
</evidence>
<dbReference type="Proteomes" id="UP000003240">
    <property type="component" value="Unassembled WGS sequence"/>
</dbReference>
<dbReference type="PROSITE" id="PS51371">
    <property type="entry name" value="CBS"/>
    <property type="match status" value="2"/>
</dbReference>